<dbReference type="RefSeq" id="WP_114957350.1">
    <property type="nucleotide sequence ID" value="NZ_JBHSJF010000002.1"/>
</dbReference>
<dbReference type="Gene3D" id="3.40.30.10">
    <property type="entry name" value="Glutaredoxin"/>
    <property type="match status" value="1"/>
</dbReference>
<dbReference type="EMBL" id="JBHSJF010000002">
    <property type="protein sequence ID" value="MFC5066939.1"/>
    <property type="molecule type" value="Genomic_DNA"/>
</dbReference>
<dbReference type="Pfam" id="PF10262">
    <property type="entry name" value="Rdx"/>
    <property type="match status" value="1"/>
</dbReference>
<accession>A0ABV9YXI7</accession>
<evidence type="ECO:0000256" key="1">
    <source>
        <dbReference type="ARBA" id="ARBA00023284"/>
    </source>
</evidence>
<dbReference type="SUPFAM" id="SSF52833">
    <property type="entry name" value="Thioredoxin-like"/>
    <property type="match status" value="1"/>
</dbReference>
<name>A0ABV9YXI7_9HYPH</name>
<evidence type="ECO:0000313" key="3">
    <source>
        <dbReference type="Proteomes" id="UP001595796"/>
    </source>
</evidence>
<keyword evidence="1" id="KW-0676">Redox-active center</keyword>
<reference evidence="3" key="1">
    <citation type="journal article" date="2019" name="Int. J. Syst. Evol. Microbiol.">
        <title>The Global Catalogue of Microorganisms (GCM) 10K type strain sequencing project: providing services to taxonomists for standard genome sequencing and annotation.</title>
        <authorList>
            <consortium name="The Broad Institute Genomics Platform"/>
            <consortium name="The Broad Institute Genome Sequencing Center for Infectious Disease"/>
            <person name="Wu L."/>
            <person name="Ma J."/>
        </authorList>
    </citation>
    <scope>NUCLEOTIDE SEQUENCE [LARGE SCALE GENOMIC DNA]</scope>
    <source>
        <strain evidence="3">CGMCC 1.16444</strain>
    </source>
</reference>
<dbReference type="InterPro" id="IPR036249">
    <property type="entry name" value="Thioredoxin-like_sf"/>
</dbReference>
<dbReference type="PANTHER" id="PTHR36417">
    <property type="entry name" value="SELENOPROTEIN DOMAIN PROTEIN (AFU_ORTHOLOGUE AFUA_1G05220)"/>
    <property type="match status" value="1"/>
</dbReference>
<protein>
    <submittedName>
        <fullName evidence="2">SelT/SelW/SelH family protein</fullName>
    </submittedName>
</protein>
<gene>
    <name evidence="2" type="ORF">ACFPFW_02805</name>
</gene>
<dbReference type="NCBIfam" id="TIGR02174">
    <property type="entry name" value="CXXU_selWTH"/>
    <property type="match status" value="1"/>
</dbReference>
<proteinExistence type="predicted"/>
<comment type="caution">
    <text evidence="2">The sequence shown here is derived from an EMBL/GenBank/DDBJ whole genome shotgun (WGS) entry which is preliminary data.</text>
</comment>
<dbReference type="Proteomes" id="UP001595796">
    <property type="component" value="Unassembled WGS sequence"/>
</dbReference>
<dbReference type="InterPro" id="IPR011893">
    <property type="entry name" value="Selenoprotein_Rdx-typ"/>
</dbReference>
<sequence>MTDTPIPQHPAAPPKITIYYCYQCQWLLRAAWMAQELLSTFGPDLGEVSLVPRTGGMFQIAYDEEVIWDRKVDGGFPDAKTLKQRVRDRLAPWRDLGHIDRSSPDPLPE</sequence>
<keyword evidence="3" id="KW-1185">Reference proteome</keyword>
<organism evidence="2 3">
    <name type="scientific">Flaviflagellibacter deserti</name>
    <dbReference type="NCBI Taxonomy" id="2267266"/>
    <lineage>
        <taxon>Bacteria</taxon>
        <taxon>Pseudomonadati</taxon>
        <taxon>Pseudomonadota</taxon>
        <taxon>Alphaproteobacteria</taxon>
        <taxon>Hyphomicrobiales</taxon>
        <taxon>Flaviflagellibacter</taxon>
    </lineage>
</organism>
<dbReference type="PANTHER" id="PTHR36417:SF2">
    <property type="entry name" value="SELENOPROTEIN DOMAIN PROTEIN (AFU_ORTHOLOGUE AFUA_1G05220)"/>
    <property type="match status" value="1"/>
</dbReference>
<evidence type="ECO:0000313" key="2">
    <source>
        <dbReference type="EMBL" id="MFC5066939.1"/>
    </source>
</evidence>